<comment type="function">
    <text evidence="1">Alpha-L-fucosidase is responsible for hydrolyzing the alpha-1,6-linked fucose joined to the reducing-end N-acetylglucosamine of the carbohydrate moieties of glycoproteins.</text>
</comment>
<name>A0A8J7MF55_9BACT</name>
<evidence type="ECO:0000256" key="5">
    <source>
        <dbReference type="ARBA" id="ARBA00022801"/>
    </source>
</evidence>
<dbReference type="PIRSF" id="PIRSF001092">
    <property type="entry name" value="Alpha-L-fucosidase"/>
    <property type="match status" value="1"/>
</dbReference>
<accession>A0A8J7MF55</accession>
<dbReference type="InterPro" id="IPR016286">
    <property type="entry name" value="FUC_metazoa-typ"/>
</dbReference>
<keyword evidence="5" id="KW-0378">Hydrolase</keyword>
<dbReference type="Gene3D" id="3.20.20.80">
    <property type="entry name" value="Glycosidases"/>
    <property type="match status" value="1"/>
</dbReference>
<evidence type="ECO:0000256" key="1">
    <source>
        <dbReference type="ARBA" id="ARBA00004071"/>
    </source>
</evidence>
<evidence type="ECO:0000256" key="4">
    <source>
        <dbReference type="ARBA" id="ARBA00022729"/>
    </source>
</evidence>
<keyword evidence="10" id="KW-1185">Reference proteome</keyword>
<dbReference type="Proteomes" id="UP000624703">
    <property type="component" value="Unassembled WGS sequence"/>
</dbReference>
<dbReference type="SMART" id="SM00812">
    <property type="entry name" value="Alpha_L_fucos"/>
    <property type="match status" value="1"/>
</dbReference>
<evidence type="ECO:0000259" key="8">
    <source>
        <dbReference type="Pfam" id="PF16757"/>
    </source>
</evidence>
<dbReference type="InterPro" id="IPR017853">
    <property type="entry name" value="GH"/>
</dbReference>
<dbReference type="Pfam" id="PF16757">
    <property type="entry name" value="Fucosidase_C"/>
    <property type="match status" value="1"/>
</dbReference>
<protein>
    <recommendedName>
        <fullName evidence="3">alpha-L-fucosidase</fullName>
        <ecNumber evidence="3">3.2.1.51</ecNumber>
    </recommendedName>
</protein>
<comment type="similarity">
    <text evidence="2">Belongs to the glycosyl hydrolase 29 family.</text>
</comment>
<evidence type="ECO:0000256" key="3">
    <source>
        <dbReference type="ARBA" id="ARBA00012662"/>
    </source>
</evidence>
<dbReference type="GO" id="GO:0016139">
    <property type="term" value="P:glycoside catabolic process"/>
    <property type="evidence" value="ECO:0007669"/>
    <property type="project" value="TreeGrafter"/>
</dbReference>
<proteinExistence type="inferred from homology"/>
<evidence type="ECO:0000256" key="2">
    <source>
        <dbReference type="ARBA" id="ARBA00007951"/>
    </source>
</evidence>
<keyword evidence="6" id="KW-0326">Glycosidase</keyword>
<dbReference type="GO" id="GO:0005764">
    <property type="term" value="C:lysosome"/>
    <property type="evidence" value="ECO:0007669"/>
    <property type="project" value="TreeGrafter"/>
</dbReference>
<dbReference type="Gene3D" id="2.60.40.1180">
    <property type="entry name" value="Golgi alpha-mannosidase II"/>
    <property type="match status" value="1"/>
</dbReference>
<dbReference type="InterPro" id="IPR057739">
    <property type="entry name" value="Glyco_hydro_29_N"/>
</dbReference>
<dbReference type="InterPro" id="IPR000933">
    <property type="entry name" value="Glyco_hydro_29"/>
</dbReference>
<evidence type="ECO:0000256" key="6">
    <source>
        <dbReference type="ARBA" id="ARBA00023295"/>
    </source>
</evidence>
<dbReference type="GO" id="GO:0004560">
    <property type="term" value="F:alpha-L-fucosidase activity"/>
    <property type="evidence" value="ECO:0007669"/>
    <property type="project" value="InterPro"/>
</dbReference>
<comment type="caution">
    <text evidence="9">The sequence shown here is derived from an EMBL/GenBank/DDBJ whole genome shotgun (WGS) entry which is preliminary data.</text>
</comment>
<evidence type="ECO:0000313" key="9">
    <source>
        <dbReference type="EMBL" id="MBK1792261.1"/>
    </source>
</evidence>
<dbReference type="EC" id="3.2.1.51" evidence="3"/>
<sequence length="513" mass="58210">MKKEIVSIINGVGMIALSTGVSSAQETSYQATNESLVNYQVPEWYQDAKFGIWAHWGVYSVPAFGGTHAAEWYPRHMYDQTNANGHYEHHQKTYGDNTEFGYKDFIPMFKAEKFDANQWMDLAENAGAKFYTVVSMHHDGFAMYDSEHTKWNAAKMGPKRDLTKELIDAARARGLRTGISNHFAFNNAYYDHMFKFGGDWAEEYEDLYGRGSEKMDEWGLNRWWNVTTELVDKYSPDLYYFDWGWNNIAIRDHFVGQPQRFAAYYYNHAVKNGQGSYGAPGVVMNFKGKVLPVDAAVQDYERGGKTEVSPNVWQCDTSISKHSWSYSVHDDYWPSDELVDSLIDVVSKNGVMMLNFGPKADGTIPAEYSDRLLDIGSWLKQNGESIYATRPFDVFGEGPTVRTAENRQEIHRNGYNYGSKDIRFTRSKDNKDLFAIALGWPEDGKLTVTTLGKGKFDLSGLKTINLVGSDSQLSWSQDEQGLHITCPEKGEGKFAYPFKLSFGAEIPKLQAAK</sequence>
<evidence type="ECO:0000259" key="7">
    <source>
        <dbReference type="Pfam" id="PF01120"/>
    </source>
</evidence>
<keyword evidence="4" id="KW-0732">Signal</keyword>
<feature type="domain" description="Alpha-L-fucosidase C-terminal" evidence="8">
    <location>
        <begin position="419"/>
        <end position="500"/>
    </location>
</feature>
<dbReference type="PRINTS" id="PR00741">
    <property type="entry name" value="GLHYDRLASE29"/>
</dbReference>
<dbReference type="SUPFAM" id="SSF51445">
    <property type="entry name" value="(Trans)glycosidases"/>
    <property type="match status" value="1"/>
</dbReference>
<dbReference type="EMBL" id="JAENIM010000044">
    <property type="protein sequence ID" value="MBK1792261.1"/>
    <property type="molecule type" value="Genomic_DNA"/>
</dbReference>
<reference evidence="9" key="1">
    <citation type="submission" date="2021-01" db="EMBL/GenBank/DDBJ databases">
        <title>Modified the classification status of verrucomicrobia.</title>
        <authorList>
            <person name="Feng X."/>
        </authorList>
    </citation>
    <scope>NUCLEOTIDE SEQUENCE</scope>
    <source>
        <strain evidence="9">_KCTC 22039</strain>
    </source>
</reference>
<dbReference type="PANTHER" id="PTHR10030">
    <property type="entry name" value="ALPHA-L-FUCOSIDASE"/>
    <property type="match status" value="1"/>
</dbReference>
<organism evidence="9 10">
    <name type="scientific">Persicirhabdus sediminis</name>
    <dbReference type="NCBI Taxonomy" id="454144"/>
    <lineage>
        <taxon>Bacteria</taxon>
        <taxon>Pseudomonadati</taxon>
        <taxon>Verrucomicrobiota</taxon>
        <taxon>Verrucomicrobiia</taxon>
        <taxon>Verrucomicrobiales</taxon>
        <taxon>Verrucomicrobiaceae</taxon>
        <taxon>Persicirhabdus</taxon>
    </lineage>
</organism>
<dbReference type="InterPro" id="IPR031919">
    <property type="entry name" value="Fucosidase_C"/>
</dbReference>
<dbReference type="AlphaFoldDB" id="A0A8J7MF55"/>
<evidence type="ECO:0000313" key="10">
    <source>
        <dbReference type="Proteomes" id="UP000624703"/>
    </source>
</evidence>
<gene>
    <name evidence="9" type="ORF">JIN82_13950</name>
</gene>
<dbReference type="GO" id="GO:0006004">
    <property type="term" value="P:fucose metabolic process"/>
    <property type="evidence" value="ECO:0007669"/>
    <property type="project" value="InterPro"/>
</dbReference>
<dbReference type="InterPro" id="IPR013780">
    <property type="entry name" value="Glyco_hydro_b"/>
</dbReference>
<feature type="domain" description="Glycoside hydrolase family 29 N-terminal" evidence="7">
    <location>
        <begin position="22"/>
        <end position="384"/>
    </location>
</feature>
<dbReference type="PANTHER" id="PTHR10030:SF37">
    <property type="entry name" value="ALPHA-L-FUCOSIDASE-RELATED"/>
    <property type="match status" value="1"/>
</dbReference>
<dbReference type="Pfam" id="PF01120">
    <property type="entry name" value="Alpha_L_fucos"/>
    <property type="match status" value="1"/>
</dbReference>